<dbReference type="GO" id="GO:0008716">
    <property type="term" value="F:D-alanine-D-alanine ligase activity"/>
    <property type="evidence" value="ECO:0000318"/>
    <property type="project" value="GO_Central"/>
</dbReference>
<evidence type="ECO:0000256" key="6">
    <source>
        <dbReference type="PROSITE-ProRule" id="PRU00409"/>
    </source>
</evidence>
<keyword evidence="5" id="KW-0949">S-adenosyl-L-methionine</keyword>
<dbReference type="AlphaFoldDB" id="A0A1Y1ISF0"/>
<dbReference type="OMA" id="FKHFQLK"/>
<dbReference type="GO" id="GO:0046872">
    <property type="term" value="F:metal ion binding"/>
    <property type="evidence" value="ECO:0007669"/>
    <property type="project" value="InterPro"/>
</dbReference>
<dbReference type="GO" id="GO:0032259">
    <property type="term" value="P:methylation"/>
    <property type="evidence" value="ECO:0007669"/>
    <property type="project" value="UniProtKB-KW"/>
</dbReference>
<dbReference type="GO" id="GO:0005524">
    <property type="term" value="F:ATP binding"/>
    <property type="evidence" value="ECO:0007669"/>
    <property type="project" value="UniProtKB-UniRule"/>
</dbReference>
<keyword evidence="3" id="KW-0489">Methyltransferase</keyword>
<evidence type="ECO:0000256" key="2">
    <source>
        <dbReference type="ARBA" id="ARBA00022598"/>
    </source>
</evidence>
<dbReference type="PROSITE" id="PS50975">
    <property type="entry name" value="ATP_GRASP"/>
    <property type="match status" value="1"/>
</dbReference>
<comment type="similarity">
    <text evidence="1">Belongs to the D-alanine--D-alanine ligase family.</text>
</comment>
<dbReference type="Proteomes" id="UP000054558">
    <property type="component" value="Unassembled WGS sequence"/>
</dbReference>
<organism evidence="10 11">
    <name type="scientific">Klebsormidium nitens</name>
    <name type="common">Green alga</name>
    <name type="synonym">Ulothrix nitens</name>
    <dbReference type="NCBI Taxonomy" id="105231"/>
    <lineage>
        <taxon>Eukaryota</taxon>
        <taxon>Viridiplantae</taxon>
        <taxon>Streptophyta</taxon>
        <taxon>Klebsormidiophyceae</taxon>
        <taxon>Klebsormidiales</taxon>
        <taxon>Klebsormidiaceae</taxon>
        <taxon>Klebsormidium</taxon>
    </lineage>
</organism>
<accession>A0A1Y1ISF0</accession>
<evidence type="ECO:0000313" key="11">
    <source>
        <dbReference type="Proteomes" id="UP000054558"/>
    </source>
</evidence>
<evidence type="ECO:0000256" key="1">
    <source>
        <dbReference type="ARBA" id="ARBA00010871"/>
    </source>
</evidence>
<evidence type="ECO:0000256" key="4">
    <source>
        <dbReference type="ARBA" id="ARBA00022679"/>
    </source>
</evidence>
<dbReference type="PROSITE" id="PS50280">
    <property type="entry name" value="SET"/>
    <property type="match status" value="1"/>
</dbReference>
<dbReference type="SUPFAM" id="SSF82199">
    <property type="entry name" value="SET domain"/>
    <property type="match status" value="1"/>
</dbReference>
<gene>
    <name evidence="10" type="ORF">KFL_008100030</name>
</gene>
<sequence length="511" mass="58043">MKVCVLHPSYEGSSSPCNGLDPDAAPELWLEPEHEVEAVKLRKSTAVKQLIELSKRGFDCFLNLCDGAWDEDRAGVEVVEALEKLNLPYTGAIPSFYDPSKELMKTTALYYGVPTPGFRTCWHLEEAAEAGQELQYPLIVKHHNGYNSIGLTKKSRCTDESQLRTQAEDMIEAYGGCMVEEFIDGREFTILVAENPDCAAKPIVFTPVECRFPDGETFKHFDLKWVNYEGIQWVPVEDEIVASKLRDMAQKVFVGLGGTGYGRIDARGDSEGNVYFLEINPNCGIFYPPEAMGSADFILTLDPTIDHKRFVNHILRCAKLRHERKQKPFKVVYSNRTKGFGLFAARNIRAGEIVDRGEEKATYLVSMSHVEKQWTEHQKRWFAQYCYPVSRNVSAMWSSNPEDWKPINHSCDPNTWLQGLDTVARRDISKGDELTIDYATFCVDCEAFDCCCGTAACRKRVTGKEYLEPWLEDVYQDHLSDYIRQIRSELTVRKGSAKVFAEELLSVDHIQ</sequence>
<proteinExistence type="inferred from homology"/>
<dbReference type="InterPro" id="IPR011761">
    <property type="entry name" value="ATP-grasp"/>
</dbReference>
<keyword evidence="4" id="KW-0808">Transferase</keyword>
<name>A0A1Y1ISF0_KLENI</name>
<dbReference type="InterPro" id="IPR011095">
    <property type="entry name" value="Dala_Dala_lig_C"/>
</dbReference>
<dbReference type="Pfam" id="PF00856">
    <property type="entry name" value="SET"/>
    <property type="match status" value="1"/>
</dbReference>
<evidence type="ECO:0000259" key="9">
    <source>
        <dbReference type="PROSITE" id="PS50975"/>
    </source>
</evidence>
<keyword evidence="6" id="KW-0547">Nucleotide-binding</keyword>
<dbReference type="InterPro" id="IPR003616">
    <property type="entry name" value="Post-SET_dom"/>
</dbReference>
<dbReference type="STRING" id="105231.A0A1Y1ISF0"/>
<reference evidence="10 11" key="1">
    <citation type="journal article" date="2014" name="Nat. Commun.">
        <title>Klebsormidium flaccidum genome reveals primary factors for plant terrestrial adaptation.</title>
        <authorList>
            <person name="Hori K."/>
            <person name="Maruyama F."/>
            <person name="Fujisawa T."/>
            <person name="Togashi T."/>
            <person name="Yamamoto N."/>
            <person name="Seo M."/>
            <person name="Sato S."/>
            <person name="Yamada T."/>
            <person name="Mori H."/>
            <person name="Tajima N."/>
            <person name="Moriyama T."/>
            <person name="Ikeuchi M."/>
            <person name="Watanabe M."/>
            <person name="Wada H."/>
            <person name="Kobayashi K."/>
            <person name="Saito M."/>
            <person name="Masuda T."/>
            <person name="Sasaki-Sekimoto Y."/>
            <person name="Mashiguchi K."/>
            <person name="Awai K."/>
            <person name="Shimojima M."/>
            <person name="Masuda S."/>
            <person name="Iwai M."/>
            <person name="Nobusawa T."/>
            <person name="Narise T."/>
            <person name="Kondo S."/>
            <person name="Saito H."/>
            <person name="Sato R."/>
            <person name="Murakawa M."/>
            <person name="Ihara Y."/>
            <person name="Oshima-Yamada Y."/>
            <person name="Ohtaka K."/>
            <person name="Satoh M."/>
            <person name="Sonobe K."/>
            <person name="Ishii M."/>
            <person name="Ohtani R."/>
            <person name="Kanamori-Sato M."/>
            <person name="Honoki R."/>
            <person name="Miyazaki D."/>
            <person name="Mochizuki H."/>
            <person name="Umetsu J."/>
            <person name="Higashi K."/>
            <person name="Shibata D."/>
            <person name="Kamiya Y."/>
            <person name="Sato N."/>
            <person name="Nakamura Y."/>
            <person name="Tabata S."/>
            <person name="Ida S."/>
            <person name="Kurokawa K."/>
            <person name="Ohta H."/>
        </authorList>
    </citation>
    <scope>NUCLEOTIDE SEQUENCE [LARGE SCALE GENOMIC DNA]</scope>
    <source>
        <strain evidence="10 11">NIES-2285</strain>
    </source>
</reference>
<dbReference type="Gene3D" id="3.30.470.20">
    <property type="entry name" value="ATP-grasp fold, B domain"/>
    <property type="match status" value="1"/>
</dbReference>
<feature type="domain" description="Post-SET" evidence="8">
    <location>
        <begin position="446"/>
        <end position="462"/>
    </location>
</feature>
<evidence type="ECO:0000256" key="3">
    <source>
        <dbReference type="ARBA" id="ARBA00022603"/>
    </source>
</evidence>
<keyword evidence="2 10" id="KW-0436">Ligase</keyword>
<dbReference type="SUPFAM" id="SSF56059">
    <property type="entry name" value="Glutathione synthetase ATP-binding domain-like"/>
    <property type="match status" value="1"/>
</dbReference>
<evidence type="ECO:0000259" key="8">
    <source>
        <dbReference type="PROSITE" id="PS50868"/>
    </source>
</evidence>
<dbReference type="Gene3D" id="2.170.270.10">
    <property type="entry name" value="SET domain"/>
    <property type="match status" value="1"/>
</dbReference>
<dbReference type="PROSITE" id="PS50868">
    <property type="entry name" value="POST_SET"/>
    <property type="match status" value="1"/>
</dbReference>
<dbReference type="EMBL" id="DF237759">
    <property type="protein sequence ID" value="GAQ91577.1"/>
    <property type="molecule type" value="Genomic_DNA"/>
</dbReference>
<dbReference type="GO" id="GO:0008168">
    <property type="term" value="F:methyltransferase activity"/>
    <property type="evidence" value="ECO:0007669"/>
    <property type="project" value="UniProtKB-KW"/>
</dbReference>
<feature type="domain" description="SET" evidence="7">
    <location>
        <begin position="327"/>
        <end position="439"/>
    </location>
</feature>
<evidence type="ECO:0000259" key="7">
    <source>
        <dbReference type="PROSITE" id="PS50280"/>
    </source>
</evidence>
<protein>
    <submittedName>
        <fullName evidence="10">Protein with D-alanine--D-alanine ligase C-terminal domain</fullName>
    </submittedName>
</protein>
<dbReference type="Pfam" id="PF07478">
    <property type="entry name" value="Dala_Dala_lig_C"/>
    <property type="match status" value="1"/>
</dbReference>
<dbReference type="OrthoDB" id="2017037at2759"/>
<evidence type="ECO:0000313" key="10">
    <source>
        <dbReference type="EMBL" id="GAQ91577.1"/>
    </source>
</evidence>
<keyword evidence="11" id="KW-1185">Reference proteome</keyword>
<dbReference type="InterPro" id="IPR046341">
    <property type="entry name" value="SET_dom_sf"/>
</dbReference>
<feature type="domain" description="ATP-grasp" evidence="9">
    <location>
        <begin position="105"/>
        <end position="306"/>
    </location>
</feature>
<keyword evidence="6" id="KW-0067">ATP-binding</keyword>
<dbReference type="PANTHER" id="PTHR23132:SF23">
    <property type="entry name" value="D-ALANINE--D-ALANINE LIGASE B"/>
    <property type="match status" value="1"/>
</dbReference>
<dbReference type="PANTHER" id="PTHR23132">
    <property type="entry name" value="D-ALANINE--D-ALANINE LIGASE"/>
    <property type="match status" value="1"/>
</dbReference>
<evidence type="ECO:0000256" key="5">
    <source>
        <dbReference type="ARBA" id="ARBA00022691"/>
    </source>
</evidence>
<dbReference type="InterPro" id="IPR001214">
    <property type="entry name" value="SET_dom"/>
</dbReference>